<evidence type="ECO:0000313" key="3">
    <source>
        <dbReference type="Proteomes" id="UP000800092"/>
    </source>
</evidence>
<dbReference type="OrthoDB" id="5317242at2759"/>
<feature type="chain" id="PRO_5025509328" description="Cell wall protein PhiA" evidence="1">
    <location>
        <begin position="20"/>
        <end position="182"/>
    </location>
</feature>
<reference evidence="2" key="1">
    <citation type="journal article" date="2020" name="Stud. Mycol.">
        <title>101 Dothideomycetes genomes: a test case for predicting lifestyles and emergence of pathogens.</title>
        <authorList>
            <person name="Haridas S."/>
            <person name="Albert R."/>
            <person name="Binder M."/>
            <person name="Bloem J."/>
            <person name="Labutti K."/>
            <person name="Salamov A."/>
            <person name="Andreopoulos B."/>
            <person name="Baker S."/>
            <person name="Barry K."/>
            <person name="Bills G."/>
            <person name="Bluhm B."/>
            <person name="Cannon C."/>
            <person name="Castanera R."/>
            <person name="Culley D."/>
            <person name="Daum C."/>
            <person name="Ezra D."/>
            <person name="Gonzalez J."/>
            <person name="Henrissat B."/>
            <person name="Kuo A."/>
            <person name="Liang C."/>
            <person name="Lipzen A."/>
            <person name="Lutzoni F."/>
            <person name="Magnuson J."/>
            <person name="Mondo S."/>
            <person name="Nolan M."/>
            <person name="Ohm R."/>
            <person name="Pangilinan J."/>
            <person name="Park H.-J."/>
            <person name="Ramirez L."/>
            <person name="Alfaro M."/>
            <person name="Sun H."/>
            <person name="Tritt A."/>
            <person name="Yoshinaga Y."/>
            <person name="Zwiers L.-H."/>
            <person name="Turgeon B."/>
            <person name="Goodwin S."/>
            <person name="Spatafora J."/>
            <person name="Crous P."/>
            <person name="Grigoriev I."/>
        </authorList>
    </citation>
    <scope>NUCLEOTIDE SEQUENCE</scope>
    <source>
        <strain evidence="2">Tuck. ex Michener</strain>
    </source>
</reference>
<feature type="signal peptide" evidence="1">
    <location>
        <begin position="1"/>
        <end position="19"/>
    </location>
</feature>
<gene>
    <name evidence="2" type="ORF">EV356DRAFT_506625</name>
</gene>
<evidence type="ECO:0000256" key="1">
    <source>
        <dbReference type="SAM" id="SignalP"/>
    </source>
</evidence>
<proteinExistence type="predicted"/>
<protein>
    <recommendedName>
        <fullName evidence="4">Cell wall protein PhiA</fullName>
    </recommendedName>
</protein>
<name>A0A6A6H200_VIRVR</name>
<keyword evidence="3" id="KW-1185">Reference proteome</keyword>
<organism evidence="2 3">
    <name type="scientific">Viridothelium virens</name>
    <name type="common">Speckled blister lichen</name>
    <name type="synonym">Trypethelium virens</name>
    <dbReference type="NCBI Taxonomy" id="1048519"/>
    <lineage>
        <taxon>Eukaryota</taxon>
        <taxon>Fungi</taxon>
        <taxon>Dikarya</taxon>
        <taxon>Ascomycota</taxon>
        <taxon>Pezizomycotina</taxon>
        <taxon>Dothideomycetes</taxon>
        <taxon>Dothideomycetes incertae sedis</taxon>
        <taxon>Trypetheliales</taxon>
        <taxon>Trypetheliaceae</taxon>
        <taxon>Viridothelium</taxon>
    </lineage>
</organism>
<evidence type="ECO:0008006" key="4">
    <source>
        <dbReference type="Google" id="ProtNLM"/>
    </source>
</evidence>
<dbReference type="AlphaFoldDB" id="A0A6A6H200"/>
<sequence length="182" mass="19620">MLQVTLVGVFFSILALTTAKPLHRRQAPLDPGTTPFYLVTTSSPTASSNSTTLPSVSATSFYDAEYATDYTIRQQPPGYNYIPVFTLVDGNLQSLTYTPHANELALYNSTATATNATLSFAPATQPQGCLSLESGYLLAKDGETKGWTICPYGEDEEPTLLWQGADSNCEPVYVQAAVDAPY</sequence>
<keyword evidence="1" id="KW-0732">Signal</keyword>
<dbReference type="Proteomes" id="UP000800092">
    <property type="component" value="Unassembled WGS sequence"/>
</dbReference>
<dbReference type="EMBL" id="ML991824">
    <property type="protein sequence ID" value="KAF2231603.1"/>
    <property type="molecule type" value="Genomic_DNA"/>
</dbReference>
<accession>A0A6A6H200</accession>
<evidence type="ECO:0000313" key="2">
    <source>
        <dbReference type="EMBL" id="KAF2231603.1"/>
    </source>
</evidence>